<accession>A0A100VPQ7</accession>
<sequence>MQQHHAERVELFVSNTQIIKKSFKWQHAMMHRLAALLYAAENKTADGEAIRENHELIKQNTKLFSAFRGNSAISIATMLSLTTDENTKLADTLHVYDLMKEIKFRTSDYLVIAAYQIATQVSPDQFQPTVERAKSFYDAMKAEHRFLTGQDDYIFAAMLALSDLDVESGVARMEQLYGELKPEFSSRNSVQALTQVLVLGDDTSDASARVIALNEAFRKRDLRMDKTYTLPSLGILSLLPSERDSLVDEVAETNDWLRTQKGFGAWSIDKQELLLFSSALIAIQHVENLRNGVLTTAISTSITNIIIAQQAALTAAAAASAAAASSSTQS</sequence>
<dbReference type="RefSeq" id="WP_062836299.1">
    <property type="nucleotide sequence ID" value="NZ_BCNV01000003.1"/>
</dbReference>
<dbReference type="Proteomes" id="UP000069697">
    <property type="component" value="Unassembled WGS sequence"/>
</dbReference>
<dbReference type="Pfam" id="PF13170">
    <property type="entry name" value="DUF4003"/>
    <property type="match status" value="1"/>
</dbReference>
<dbReference type="InterPro" id="IPR025062">
    <property type="entry name" value="DUF4003"/>
</dbReference>
<evidence type="ECO:0008006" key="3">
    <source>
        <dbReference type="Google" id="ProtNLM"/>
    </source>
</evidence>
<dbReference type="EMBL" id="BCNV01000003">
    <property type="protein sequence ID" value="GAS83787.1"/>
    <property type="molecule type" value="Genomic_DNA"/>
</dbReference>
<comment type="caution">
    <text evidence="1">The sequence shown here is derived from an EMBL/GenBank/DDBJ whole genome shotgun (WGS) entry which is preliminary data.</text>
</comment>
<organism evidence="1 2">
    <name type="scientific">Paenibacillus amylolyticus</name>
    <dbReference type="NCBI Taxonomy" id="1451"/>
    <lineage>
        <taxon>Bacteria</taxon>
        <taxon>Bacillati</taxon>
        <taxon>Bacillota</taxon>
        <taxon>Bacilli</taxon>
        <taxon>Bacillales</taxon>
        <taxon>Paenibacillaceae</taxon>
        <taxon>Paenibacillus</taxon>
    </lineage>
</organism>
<protein>
    <recommendedName>
        <fullName evidence="3">DUF4003 domain-containing protein</fullName>
    </recommendedName>
</protein>
<dbReference type="AlphaFoldDB" id="A0A100VPQ7"/>
<evidence type="ECO:0000313" key="2">
    <source>
        <dbReference type="Proteomes" id="UP000069697"/>
    </source>
</evidence>
<reference evidence="1 2" key="1">
    <citation type="journal article" date="2016" name="Genome Announc.">
        <title>Draft Genome Sequence of Paenibacillus amylolyticus Heshi-A3, Isolated from Fermented Rice Bran in a Japanese Fermented Seafood Dish.</title>
        <authorList>
            <person name="Akuzawa S."/>
            <person name="Nagaoka J."/>
            <person name="Kanekatsu M."/>
            <person name="Kubota E."/>
            <person name="Ohtake R."/>
            <person name="Suzuki T."/>
            <person name="Kanesaki Y."/>
        </authorList>
    </citation>
    <scope>NUCLEOTIDE SEQUENCE [LARGE SCALE GENOMIC DNA]</scope>
    <source>
        <strain evidence="1 2">Heshi-A3</strain>
    </source>
</reference>
<name>A0A100VPQ7_PAEAM</name>
<gene>
    <name evidence="1" type="ORF">PAHA3_3877</name>
</gene>
<evidence type="ECO:0000313" key="1">
    <source>
        <dbReference type="EMBL" id="GAS83787.1"/>
    </source>
</evidence>
<reference evidence="2" key="2">
    <citation type="submission" date="2016-01" db="EMBL/GenBank/DDBJ databases">
        <title>Draft Genome Sequence of Paenibacillus amylolyticus Heshi-A3 that Was Isolated from Fermented Rice Bran with Aging Salted Mackerel, Which Was Named Heshiko as Traditional Fermented Seafood in Japan.</title>
        <authorList>
            <person name="Akuzawa S."/>
            <person name="Nakagawa J."/>
            <person name="Kanekatsu T."/>
            <person name="Kubota E."/>
            <person name="Ohtake R."/>
            <person name="Suzuki T."/>
            <person name="Kanesaki Y."/>
        </authorList>
    </citation>
    <scope>NUCLEOTIDE SEQUENCE [LARGE SCALE GENOMIC DNA]</scope>
    <source>
        <strain evidence="2">Heshi-A3</strain>
    </source>
</reference>
<proteinExistence type="predicted"/>